<evidence type="ECO:0000256" key="15">
    <source>
        <dbReference type="RuleBase" id="RU361169"/>
    </source>
</evidence>
<evidence type="ECO:0000256" key="13">
    <source>
        <dbReference type="ARBA" id="ARBA00083621"/>
    </source>
</evidence>
<reference evidence="17" key="1">
    <citation type="submission" date="2022-10" db="EMBL/GenBank/DDBJ databases">
        <title>Tapping the CABI collections for fungal endophytes: first genome assemblies for Collariella, Neodidymelliopsis, Ascochyta clinopodiicola, Didymella pomorum, Didymosphaeria variabile, Neocosmospora piperis and Neocucurbitaria cava.</title>
        <authorList>
            <person name="Hill R."/>
        </authorList>
    </citation>
    <scope>NUCLEOTIDE SEQUENCE</scope>
    <source>
        <strain evidence="17">IMI 355082</strain>
    </source>
</reference>
<evidence type="ECO:0000256" key="11">
    <source>
        <dbReference type="ARBA" id="ARBA00023316"/>
    </source>
</evidence>
<keyword evidence="18" id="KW-1185">Reference proteome</keyword>
<evidence type="ECO:0000256" key="7">
    <source>
        <dbReference type="ARBA" id="ARBA00022801"/>
    </source>
</evidence>
<evidence type="ECO:0000256" key="12">
    <source>
        <dbReference type="ARBA" id="ARBA00034074"/>
    </source>
</evidence>
<evidence type="ECO:0000256" key="14">
    <source>
        <dbReference type="PROSITE-ProRule" id="PRU10052"/>
    </source>
</evidence>
<evidence type="ECO:0000256" key="3">
    <source>
        <dbReference type="ARBA" id="ARBA00012736"/>
    </source>
</evidence>
<dbReference type="PANTHER" id="PTHR31884">
    <property type="entry name" value="POLYGALACTURONASE"/>
    <property type="match status" value="1"/>
</dbReference>
<dbReference type="SUPFAM" id="SSF51126">
    <property type="entry name" value="Pectin lyase-like"/>
    <property type="match status" value="1"/>
</dbReference>
<comment type="subcellular location">
    <subcellularLocation>
        <location evidence="1">Secreted</location>
    </subcellularLocation>
</comment>
<organism evidence="17 18">
    <name type="scientific">Gnomoniopsis smithogilvyi</name>
    <dbReference type="NCBI Taxonomy" id="1191159"/>
    <lineage>
        <taxon>Eukaryota</taxon>
        <taxon>Fungi</taxon>
        <taxon>Dikarya</taxon>
        <taxon>Ascomycota</taxon>
        <taxon>Pezizomycotina</taxon>
        <taxon>Sordariomycetes</taxon>
        <taxon>Sordariomycetidae</taxon>
        <taxon>Diaporthales</taxon>
        <taxon>Gnomoniaceae</taxon>
        <taxon>Gnomoniopsis</taxon>
    </lineage>
</organism>
<evidence type="ECO:0000256" key="16">
    <source>
        <dbReference type="SAM" id="SignalP"/>
    </source>
</evidence>
<keyword evidence="10 15" id="KW-0326">Glycosidase</keyword>
<keyword evidence="8" id="KW-0865">Zymogen</keyword>
<dbReference type="OrthoDB" id="1546079at2759"/>
<accession>A0A9W8YW37</accession>
<dbReference type="InterPro" id="IPR012334">
    <property type="entry name" value="Pectin_lyas_fold"/>
</dbReference>
<name>A0A9W8YW37_9PEZI</name>
<evidence type="ECO:0000256" key="2">
    <source>
        <dbReference type="ARBA" id="ARBA00008834"/>
    </source>
</evidence>
<comment type="caution">
    <text evidence="17">The sequence shown here is derived from an EMBL/GenBank/DDBJ whole genome shotgun (WGS) entry which is preliminary data.</text>
</comment>
<dbReference type="InterPro" id="IPR006626">
    <property type="entry name" value="PbH1"/>
</dbReference>
<protein>
    <recommendedName>
        <fullName evidence="3">endo-polygalacturonase</fullName>
        <ecNumber evidence="3">3.2.1.15</ecNumber>
    </recommendedName>
    <alternativeName>
        <fullName evidence="13">Pectinase</fullName>
    </alternativeName>
</protein>
<sequence>MLSLTALSLAFLARAVLAVPAAEAAPAPTAAPSPAEVERAIEERAIEARAATCTFSGSLGYSSASVSKASCSTIVLNALTVPAGKTLDMTDLPDDTTVIFQGETSFAYSEWEGPLFAVSGTNIKVAGLSSGTSVLNGNGPSYWDGEGGSGGVTKPKFFQAHDLTDSLIETLTILNPPVQAFSINGASNLELAYITVDASAGDSLGKNTDAFDIGASDTVLIEYATVYNQDDCVAINSGTNIIFRDGYCSGGHGLSIGSVGGRDDNTVDGVQFLTSTVTDSVNGIRIKTIEGDTGTVTNVEYDDITLESISKYGILIEQNYDGGDLDGGTASSGVPITDLTIKNISGSGAVSSSGYDVVITCGSGSCSSWTWSNVVVTGGKTYGSCTNVPSVTKCS</sequence>
<comment type="similarity">
    <text evidence="2 15">Belongs to the glycosyl hydrolase 28 family.</text>
</comment>
<feature type="active site" evidence="14">
    <location>
        <position position="252"/>
    </location>
</feature>
<feature type="chain" id="PRO_5040983479" description="endo-polygalacturonase" evidence="16">
    <location>
        <begin position="19"/>
        <end position="395"/>
    </location>
</feature>
<keyword evidence="11" id="KW-0961">Cell wall biogenesis/degradation</keyword>
<dbReference type="GO" id="GO:0005576">
    <property type="term" value="C:extracellular region"/>
    <property type="evidence" value="ECO:0007669"/>
    <property type="project" value="UniProtKB-SubCell"/>
</dbReference>
<gene>
    <name evidence="17" type="ORF">N0V93_005117</name>
</gene>
<evidence type="ECO:0000256" key="6">
    <source>
        <dbReference type="ARBA" id="ARBA00022737"/>
    </source>
</evidence>
<dbReference type="GO" id="GO:0071555">
    <property type="term" value="P:cell wall organization"/>
    <property type="evidence" value="ECO:0007669"/>
    <property type="project" value="UniProtKB-KW"/>
</dbReference>
<keyword evidence="7 15" id="KW-0378">Hydrolase</keyword>
<proteinExistence type="inferred from homology"/>
<dbReference type="InterPro" id="IPR050434">
    <property type="entry name" value="Glycosyl_hydrlase_28"/>
</dbReference>
<comment type="catalytic activity">
    <reaction evidence="12">
        <text>(1,4-alpha-D-galacturonosyl)n+m + H2O = (1,4-alpha-D-galacturonosyl)n + (1,4-alpha-D-galacturonosyl)m.</text>
        <dbReference type="EC" id="3.2.1.15"/>
    </reaction>
</comment>
<evidence type="ECO:0000256" key="5">
    <source>
        <dbReference type="ARBA" id="ARBA00022729"/>
    </source>
</evidence>
<dbReference type="EC" id="3.2.1.15" evidence="3"/>
<dbReference type="GO" id="GO:0045490">
    <property type="term" value="P:pectin catabolic process"/>
    <property type="evidence" value="ECO:0007669"/>
    <property type="project" value="TreeGrafter"/>
</dbReference>
<evidence type="ECO:0000256" key="4">
    <source>
        <dbReference type="ARBA" id="ARBA00022525"/>
    </source>
</evidence>
<dbReference type="SMART" id="SM00710">
    <property type="entry name" value="PbH1"/>
    <property type="match status" value="6"/>
</dbReference>
<dbReference type="Proteomes" id="UP001140453">
    <property type="component" value="Unassembled WGS sequence"/>
</dbReference>
<evidence type="ECO:0000256" key="9">
    <source>
        <dbReference type="ARBA" id="ARBA00023157"/>
    </source>
</evidence>
<evidence type="ECO:0000256" key="1">
    <source>
        <dbReference type="ARBA" id="ARBA00004613"/>
    </source>
</evidence>
<dbReference type="InterPro" id="IPR011050">
    <property type="entry name" value="Pectin_lyase_fold/virulence"/>
</dbReference>
<keyword evidence="9" id="KW-1015">Disulfide bond</keyword>
<evidence type="ECO:0000313" key="18">
    <source>
        <dbReference type="Proteomes" id="UP001140453"/>
    </source>
</evidence>
<dbReference type="Pfam" id="PF00295">
    <property type="entry name" value="Glyco_hydro_28"/>
    <property type="match status" value="1"/>
</dbReference>
<dbReference type="PANTHER" id="PTHR31884:SF1">
    <property type="entry name" value="POLYGALACTURONASE"/>
    <property type="match status" value="1"/>
</dbReference>
<dbReference type="AlphaFoldDB" id="A0A9W8YW37"/>
<dbReference type="GO" id="GO:0004650">
    <property type="term" value="F:polygalacturonase activity"/>
    <property type="evidence" value="ECO:0007669"/>
    <property type="project" value="UniProtKB-EC"/>
</dbReference>
<keyword evidence="6" id="KW-0677">Repeat</keyword>
<dbReference type="FunFam" id="2.160.20.10:FF:000002">
    <property type="entry name" value="Endopolygalacturonase D"/>
    <property type="match status" value="1"/>
</dbReference>
<feature type="signal peptide" evidence="16">
    <location>
        <begin position="1"/>
        <end position="18"/>
    </location>
</feature>
<evidence type="ECO:0000256" key="10">
    <source>
        <dbReference type="ARBA" id="ARBA00023295"/>
    </source>
</evidence>
<dbReference type="Gene3D" id="2.160.20.10">
    <property type="entry name" value="Single-stranded right-handed beta-helix, Pectin lyase-like"/>
    <property type="match status" value="1"/>
</dbReference>
<keyword evidence="5 16" id="KW-0732">Signal</keyword>
<keyword evidence="4" id="KW-0964">Secreted</keyword>
<dbReference type="PROSITE" id="PS00502">
    <property type="entry name" value="POLYGALACTURONASE"/>
    <property type="match status" value="1"/>
</dbReference>
<dbReference type="InterPro" id="IPR000743">
    <property type="entry name" value="Glyco_hydro_28"/>
</dbReference>
<evidence type="ECO:0000313" key="17">
    <source>
        <dbReference type="EMBL" id="KAJ4391499.1"/>
    </source>
</evidence>
<dbReference type="EMBL" id="JAPEVB010000003">
    <property type="protein sequence ID" value="KAJ4391499.1"/>
    <property type="molecule type" value="Genomic_DNA"/>
</dbReference>
<evidence type="ECO:0000256" key="8">
    <source>
        <dbReference type="ARBA" id="ARBA00023145"/>
    </source>
</evidence>